<evidence type="ECO:0000256" key="2">
    <source>
        <dbReference type="HAMAP-Rule" id="MF_01401"/>
    </source>
</evidence>
<dbReference type="PANTHER" id="PTHR43774:SF1">
    <property type="entry name" value="PEPTIDE METHIONINE SULFOXIDE REDUCTASE MSRA 2"/>
    <property type="match status" value="1"/>
</dbReference>
<name>A0A2R6AR41_9ARCH</name>
<dbReference type="Proteomes" id="UP000240322">
    <property type="component" value="Unassembled WGS sequence"/>
</dbReference>
<organism evidence="4 5">
    <name type="scientific">Candidatus Marsarchaeota G2 archaeon OSP_D</name>
    <dbReference type="NCBI Taxonomy" id="1978157"/>
    <lineage>
        <taxon>Archaea</taxon>
        <taxon>Candidatus Marsarchaeota</taxon>
        <taxon>Candidatus Marsarchaeota group 2</taxon>
    </lineage>
</organism>
<proteinExistence type="inferred from homology"/>
<comment type="function">
    <text evidence="2">Has an important function as a repair enzyme for proteins that have been inactivated by oxidation. Catalyzes the reversible oxidation-reduction of methionine sulfoxide in proteins to methionine.</text>
</comment>
<accession>A0A2R6AR41</accession>
<dbReference type="InterPro" id="IPR002569">
    <property type="entry name" value="Met_Sox_Rdtase_MsrA_dom"/>
</dbReference>
<dbReference type="NCBIfam" id="TIGR00401">
    <property type="entry name" value="msrA"/>
    <property type="match status" value="1"/>
</dbReference>
<dbReference type="Gene3D" id="3.30.1060.10">
    <property type="entry name" value="Peptide methionine sulphoxide reductase MsrA"/>
    <property type="match status" value="1"/>
</dbReference>
<dbReference type="InterPro" id="IPR036509">
    <property type="entry name" value="Met_Sox_Rdtase_MsrA_sf"/>
</dbReference>
<dbReference type="EC" id="1.8.4.11" evidence="2"/>
<dbReference type="AlphaFoldDB" id="A0A2R6AR41"/>
<evidence type="ECO:0000313" key="4">
    <source>
        <dbReference type="EMBL" id="PSN88793.1"/>
    </source>
</evidence>
<dbReference type="HAMAP" id="MF_01401">
    <property type="entry name" value="MsrA"/>
    <property type="match status" value="1"/>
</dbReference>
<dbReference type="PANTHER" id="PTHR43774">
    <property type="entry name" value="PEPTIDE METHIONINE SULFOXIDE REDUCTASE"/>
    <property type="match status" value="1"/>
</dbReference>
<feature type="active site" evidence="2">
    <location>
        <position position="21"/>
    </location>
</feature>
<comment type="caution">
    <text evidence="4">The sequence shown here is derived from an EMBL/GenBank/DDBJ whole genome shotgun (WGS) entry which is preliminary data.</text>
</comment>
<evidence type="ECO:0000313" key="5">
    <source>
        <dbReference type="Proteomes" id="UP000240322"/>
    </source>
</evidence>
<comment type="catalytic activity">
    <reaction evidence="2">
        <text>[thioredoxin]-disulfide + L-methionine + H2O = L-methionine (S)-S-oxide + [thioredoxin]-dithiol</text>
        <dbReference type="Rhea" id="RHEA:19993"/>
        <dbReference type="Rhea" id="RHEA-COMP:10698"/>
        <dbReference type="Rhea" id="RHEA-COMP:10700"/>
        <dbReference type="ChEBI" id="CHEBI:15377"/>
        <dbReference type="ChEBI" id="CHEBI:29950"/>
        <dbReference type="ChEBI" id="CHEBI:50058"/>
        <dbReference type="ChEBI" id="CHEBI:57844"/>
        <dbReference type="ChEBI" id="CHEBI:58772"/>
        <dbReference type="EC" id="1.8.4.11"/>
    </reaction>
</comment>
<feature type="domain" description="Peptide methionine sulphoxide reductase MsrA" evidence="3">
    <location>
        <begin position="15"/>
        <end position="166"/>
    </location>
</feature>
<reference evidence="4 5" key="1">
    <citation type="submission" date="2017-04" db="EMBL/GenBank/DDBJ databases">
        <title>Novel microbial lineages endemic to geothermal iron-oxide mats fill important gaps in the evolutionary history of Archaea.</title>
        <authorList>
            <person name="Jay Z.J."/>
            <person name="Beam J.P."/>
            <person name="Dlakic M."/>
            <person name="Rusch D.B."/>
            <person name="Kozubal M.A."/>
            <person name="Inskeep W.P."/>
        </authorList>
    </citation>
    <scope>NUCLEOTIDE SEQUENCE [LARGE SCALE GENOMIC DNA]</scope>
    <source>
        <strain evidence="4">OSP_D</strain>
    </source>
</reference>
<comment type="similarity">
    <text evidence="2">Belongs to the MsrA Met sulfoxide reductase family.</text>
</comment>
<evidence type="ECO:0000259" key="3">
    <source>
        <dbReference type="Pfam" id="PF01625"/>
    </source>
</evidence>
<dbReference type="GO" id="GO:0008113">
    <property type="term" value="F:peptide-methionine (S)-S-oxide reductase activity"/>
    <property type="evidence" value="ECO:0007669"/>
    <property type="project" value="UniProtKB-UniRule"/>
</dbReference>
<sequence length="189" mass="21791">MSHTNHTDRDELELATLGGGCFWCTEAVFSRLRGVVSVEPGYSGGHVPNPSYEDVCTGLTGHAEVIQIRFDPKQITYEKILEVFFATHDPTTPDRQGYDVGTQYRSVIFYHTETQRRKAIEFIEKLSQEGVFEAPIVTEVEPFKAFYRAEDYHLKYYERNPHKPYCLVVISPKLSKLKKRFPELLKVEP</sequence>
<dbReference type="GO" id="GO:0033744">
    <property type="term" value="F:L-methionine:thioredoxin-disulfide S-oxidoreductase activity"/>
    <property type="evidence" value="ECO:0007669"/>
    <property type="project" value="RHEA"/>
</dbReference>
<dbReference type="Pfam" id="PF01625">
    <property type="entry name" value="PMSR"/>
    <property type="match status" value="1"/>
</dbReference>
<evidence type="ECO:0000256" key="1">
    <source>
        <dbReference type="ARBA" id="ARBA00023002"/>
    </source>
</evidence>
<dbReference type="SUPFAM" id="SSF55068">
    <property type="entry name" value="Peptide methionine sulfoxide reductase"/>
    <property type="match status" value="1"/>
</dbReference>
<keyword evidence="1 2" id="KW-0560">Oxidoreductase</keyword>
<comment type="catalytic activity">
    <reaction evidence="2">
        <text>L-methionyl-[protein] + [thioredoxin]-disulfide + H2O = L-methionyl-(S)-S-oxide-[protein] + [thioredoxin]-dithiol</text>
        <dbReference type="Rhea" id="RHEA:14217"/>
        <dbReference type="Rhea" id="RHEA-COMP:10698"/>
        <dbReference type="Rhea" id="RHEA-COMP:10700"/>
        <dbReference type="Rhea" id="RHEA-COMP:12313"/>
        <dbReference type="Rhea" id="RHEA-COMP:12315"/>
        <dbReference type="ChEBI" id="CHEBI:15377"/>
        <dbReference type="ChEBI" id="CHEBI:16044"/>
        <dbReference type="ChEBI" id="CHEBI:29950"/>
        <dbReference type="ChEBI" id="CHEBI:44120"/>
        <dbReference type="ChEBI" id="CHEBI:50058"/>
        <dbReference type="EC" id="1.8.4.11"/>
    </reaction>
</comment>
<dbReference type="EMBL" id="NEXE01000112">
    <property type="protein sequence ID" value="PSN88793.1"/>
    <property type="molecule type" value="Genomic_DNA"/>
</dbReference>
<gene>
    <name evidence="2" type="primary">msrA</name>
    <name evidence="4" type="ORF">B9Q03_09025</name>
</gene>
<protein>
    <recommendedName>
        <fullName evidence="2">Peptide methionine sulfoxide reductase MsrA</fullName>
        <shortName evidence="2">Protein-methionine-S-oxide reductase</shortName>
        <ecNumber evidence="2">1.8.4.11</ecNumber>
    </recommendedName>
    <alternativeName>
        <fullName evidence="2">Peptide-methionine (S)-S-oxide reductase</fullName>
        <shortName evidence="2">Peptide Met(O) reductase</shortName>
    </alternativeName>
</protein>